<evidence type="ECO:0000313" key="1">
    <source>
        <dbReference type="EMBL" id="ECE6358691.1"/>
    </source>
</evidence>
<dbReference type="EMBL" id="AAIYKG010000004">
    <property type="protein sequence ID" value="ECJ4505306.1"/>
    <property type="molecule type" value="Genomic_DNA"/>
</dbReference>
<gene>
    <name evidence="4" type="ORF">AIF45_19940</name>
    <name evidence="2" type="ORF">DN310_03190</name>
    <name evidence="3" type="ORF">DNU24_06085</name>
    <name evidence="1" type="ORF">DPA05_03035</name>
</gene>
<dbReference type="EMBL" id="RSKH01000015">
    <property type="protein sequence ID" value="MII81286.1"/>
    <property type="molecule type" value="Genomic_DNA"/>
</dbReference>
<accession>A0A344R231</accession>
<name>A0A344R231_SALER</name>
<evidence type="ECO:0000313" key="4">
    <source>
        <dbReference type="EMBL" id="MII81286.1"/>
    </source>
</evidence>
<dbReference type="EMBL" id="AAIIOQ010000002">
    <property type="protein sequence ID" value="ECE6358691.1"/>
    <property type="molecule type" value="Genomic_DNA"/>
</dbReference>
<dbReference type="AlphaFoldDB" id="A0A344R231"/>
<accession>A0A3Z3FSX1</accession>
<evidence type="ECO:0000313" key="2">
    <source>
        <dbReference type="EMBL" id="ECI4008368.1"/>
    </source>
</evidence>
<dbReference type="Proteomes" id="UP000885342">
    <property type="component" value="Unassembled WGS sequence"/>
</dbReference>
<dbReference type="Proteomes" id="UP000839598">
    <property type="component" value="Unassembled WGS sequence"/>
</dbReference>
<evidence type="ECO:0000313" key="3">
    <source>
        <dbReference type="EMBL" id="ECJ4505306.1"/>
    </source>
</evidence>
<organism evidence="3">
    <name type="scientific">Salmonella enterica subsp. salamae</name>
    <dbReference type="NCBI Taxonomy" id="59202"/>
    <lineage>
        <taxon>Bacteria</taxon>
        <taxon>Pseudomonadati</taxon>
        <taxon>Pseudomonadota</taxon>
        <taxon>Gammaproteobacteria</taxon>
        <taxon>Enterobacterales</taxon>
        <taxon>Enterobacteriaceae</taxon>
        <taxon>Salmonella</taxon>
    </lineage>
</organism>
<sequence length="64" mass="7185">MSAADVHCFPLFSRDAHIHRIASKLSPGCVYNFARKLTAKSITFLRQINIETVPLLNSPIFKAQ</sequence>
<dbReference type="Proteomes" id="UP000839852">
    <property type="component" value="Unassembled WGS sequence"/>
</dbReference>
<protein>
    <submittedName>
        <fullName evidence="3">Uncharacterized protein</fullName>
    </submittedName>
</protein>
<reference evidence="4" key="2">
    <citation type="submission" date="2018-08" db="EMBL/GenBank/DDBJ databases">
        <authorList>
            <consortium name="GenomeTrakr network: Whole genome sequencing for foodborne pathogen traceback"/>
        </authorList>
    </citation>
    <scope>NUCLEOTIDE SEQUENCE [LARGE SCALE GENOMIC DNA]</scope>
    <source>
        <strain evidence="4">FDA00003943</strain>
    </source>
</reference>
<dbReference type="EMBL" id="AAIVAV010000002">
    <property type="protein sequence ID" value="ECI4008368.1"/>
    <property type="molecule type" value="Genomic_DNA"/>
</dbReference>
<dbReference type="Proteomes" id="UP000839747">
    <property type="component" value="Unassembled WGS sequence"/>
</dbReference>
<reference evidence="3" key="1">
    <citation type="submission" date="2018-06" db="EMBL/GenBank/DDBJ databases">
        <authorList>
            <person name="Ashton P.M."/>
            <person name="Dallman T."/>
            <person name="Nair S."/>
            <person name="De Pinna E."/>
            <person name="Peters T."/>
            <person name="Grant K."/>
        </authorList>
    </citation>
    <scope>NUCLEOTIDE SEQUENCE [LARGE SCALE GENOMIC DNA]</scope>
    <source>
        <strain evidence="2">275803</strain>
        <strain evidence="3">318584</strain>
        <strain evidence="1">319688</strain>
    </source>
</reference>
<proteinExistence type="predicted"/>
<comment type="caution">
    <text evidence="3">The sequence shown here is derived from an EMBL/GenBank/DDBJ whole genome shotgun (WGS) entry which is preliminary data.</text>
</comment>